<dbReference type="FunFam" id="1.10.10.60:FF:000141">
    <property type="entry name" value="TetR family transcriptional regulator"/>
    <property type="match status" value="1"/>
</dbReference>
<feature type="domain" description="HTH tetR-type" evidence="5">
    <location>
        <begin position="13"/>
        <end position="73"/>
    </location>
</feature>
<dbReference type="KEGG" id="atl:Athai_58440"/>
<dbReference type="InterPro" id="IPR041347">
    <property type="entry name" value="MftR_C"/>
</dbReference>
<dbReference type="InterPro" id="IPR009057">
    <property type="entry name" value="Homeodomain-like_sf"/>
</dbReference>
<dbReference type="Pfam" id="PF00440">
    <property type="entry name" value="TetR_N"/>
    <property type="match status" value="1"/>
</dbReference>
<dbReference type="SUPFAM" id="SSF46689">
    <property type="entry name" value="Homeodomain-like"/>
    <property type="match status" value="1"/>
</dbReference>
<dbReference type="GO" id="GO:0000976">
    <property type="term" value="F:transcription cis-regulatory region binding"/>
    <property type="evidence" value="ECO:0007669"/>
    <property type="project" value="TreeGrafter"/>
</dbReference>
<dbReference type="PROSITE" id="PS01081">
    <property type="entry name" value="HTH_TETR_1"/>
    <property type="match status" value="1"/>
</dbReference>
<sequence length="210" mass="23417">MTESAGLRERKKQQTRAALITAAQRLFAEQGFDGTTTDEIAAAADVSQRTLFRYFAGKEEMALAPMAEMQDRFTEEVRRRPADEPPMTALRRAAREMIGGFAGDEEATEQRRQILGATIDLVNRTPALLAENLRRTVDRGERLARLLAEREGVDLTDDPRPRLAVTTFDGALRVATLSSCDAAAIDPVRMGQELERCLAALPDIFQHWRT</sequence>
<dbReference type="PANTHER" id="PTHR30055">
    <property type="entry name" value="HTH-TYPE TRANSCRIPTIONAL REGULATOR RUTR"/>
    <property type="match status" value="1"/>
</dbReference>
<keyword evidence="2 4" id="KW-0238">DNA-binding</keyword>
<dbReference type="PANTHER" id="PTHR30055:SF238">
    <property type="entry name" value="MYCOFACTOCIN BIOSYNTHESIS TRANSCRIPTIONAL REGULATOR MFTR-RELATED"/>
    <property type="match status" value="1"/>
</dbReference>
<dbReference type="InterPro" id="IPR050109">
    <property type="entry name" value="HTH-type_TetR-like_transc_reg"/>
</dbReference>
<gene>
    <name evidence="6" type="ORF">Athai_58440</name>
</gene>
<dbReference type="GO" id="GO:0003700">
    <property type="term" value="F:DNA-binding transcription factor activity"/>
    <property type="evidence" value="ECO:0007669"/>
    <property type="project" value="TreeGrafter"/>
</dbReference>
<reference evidence="6 7" key="1">
    <citation type="submission" date="2020-08" db="EMBL/GenBank/DDBJ databases">
        <title>Whole genome shotgun sequence of Actinocatenispora thailandica NBRC 105041.</title>
        <authorList>
            <person name="Komaki H."/>
            <person name="Tamura T."/>
        </authorList>
    </citation>
    <scope>NUCLEOTIDE SEQUENCE [LARGE SCALE GENOMIC DNA]</scope>
    <source>
        <strain evidence="6 7">NBRC 105041</strain>
    </source>
</reference>
<organism evidence="6 7">
    <name type="scientific">Actinocatenispora thailandica</name>
    <dbReference type="NCBI Taxonomy" id="227318"/>
    <lineage>
        <taxon>Bacteria</taxon>
        <taxon>Bacillati</taxon>
        <taxon>Actinomycetota</taxon>
        <taxon>Actinomycetes</taxon>
        <taxon>Micromonosporales</taxon>
        <taxon>Micromonosporaceae</taxon>
        <taxon>Actinocatenispora</taxon>
    </lineage>
</organism>
<feature type="DNA-binding region" description="H-T-H motif" evidence="4">
    <location>
        <begin position="36"/>
        <end position="55"/>
    </location>
</feature>
<dbReference type="PROSITE" id="PS50977">
    <property type="entry name" value="HTH_TETR_2"/>
    <property type="match status" value="1"/>
</dbReference>
<dbReference type="GO" id="GO:0045892">
    <property type="term" value="P:negative regulation of DNA-templated transcription"/>
    <property type="evidence" value="ECO:0007669"/>
    <property type="project" value="UniProtKB-ARBA"/>
</dbReference>
<dbReference type="InterPro" id="IPR001647">
    <property type="entry name" value="HTH_TetR"/>
</dbReference>
<evidence type="ECO:0000259" key="5">
    <source>
        <dbReference type="PROSITE" id="PS50977"/>
    </source>
</evidence>
<evidence type="ECO:0000256" key="3">
    <source>
        <dbReference type="ARBA" id="ARBA00023163"/>
    </source>
</evidence>
<evidence type="ECO:0000256" key="4">
    <source>
        <dbReference type="PROSITE-ProRule" id="PRU00335"/>
    </source>
</evidence>
<proteinExistence type="predicted"/>
<dbReference type="EMBL" id="AP023355">
    <property type="protein sequence ID" value="BCJ38341.1"/>
    <property type="molecule type" value="Genomic_DNA"/>
</dbReference>
<accession>A0A7R7DV30</accession>
<dbReference type="InterPro" id="IPR023772">
    <property type="entry name" value="DNA-bd_HTH_TetR-type_CS"/>
</dbReference>
<keyword evidence="3" id="KW-0804">Transcription</keyword>
<dbReference type="Gene3D" id="1.10.357.10">
    <property type="entry name" value="Tetracycline Repressor, domain 2"/>
    <property type="match status" value="1"/>
</dbReference>
<dbReference type="Pfam" id="PF17754">
    <property type="entry name" value="TetR_C_14"/>
    <property type="match status" value="1"/>
</dbReference>
<dbReference type="AlphaFoldDB" id="A0A7R7DV30"/>
<name>A0A7R7DV30_9ACTN</name>
<evidence type="ECO:0000256" key="1">
    <source>
        <dbReference type="ARBA" id="ARBA00023015"/>
    </source>
</evidence>
<evidence type="ECO:0000256" key="2">
    <source>
        <dbReference type="ARBA" id="ARBA00023125"/>
    </source>
</evidence>
<evidence type="ECO:0000313" key="7">
    <source>
        <dbReference type="Proteomes" id="UP000611640"/>
    </source>
</evidence>
<evidence type="ECO:0000313" key="6">
    <source>
        <dbReference type="EMBL" id="BCJ38341.1"/>
    </source>
</evidence>
<dbReference type="PRINTS" id="PR00455">
    <property type="entry name" value="HTHTETR"/>
</dbReference>
<dbReference type="Proteomes" id="UP000611640">
    <property type="component" value="Chromosome"/>
</dbReference>
<protein>
    <recommendedName>
        <fullName evidence="5">HTH tetR-type domain-containing protein</fullName>
    </recommendedName>
</protein>
<keyword evidence="1" id="KW-0805">Transcription regulation</keyword>
<keyword evidence="7" id="KW-1185">Reference proteome</keyword>